<evidence type="ECO:0000313" key="6">
    <source>
        <dbReference type="EMBL" id="AKC95443.1"/>
    </source>
</evidence>
<keyword evidence="1" id="KW-0805">Transcription regulation</keyword>
<dbReference type="GO" id="GO:0003700">
    <property type="term" value="F:DNA-binding transcription factor activity"/>
    <property type="evidence" value="ECO:0007669"/>
    <property type="project" value="TreeGrafter"/>
</dbReference>
<dbReference type="RefSeq" id="WP_046328549.1">
    <property type="nucleotide sequence ID" value="NZ_CP011280.1"/>
</dbReference>
<organism evidence="6 7">
    <name type="scientific">Sneathia vaginalis</name>
    <dbReference type="NCBI Taxonomy" id="187101"/>
    <lineage>
        <taxon>Bacteria</taxon>
        <taxon>Fusobacteriati</taxon>
        <taxon>Fusobacteriota</taxon>
        <taxon>Fusobacteriia</taxon>
        <taxon>Fusobacteriales</taxon>
        <taxon>Leptotrichiaceae</taxon>
        <taxon>Sneathia</taxon>
    </lineage>
</organism>
<dbReference type="OrthoDB" id="9778379at2"/>
<dbReference type="EMBL" id="CP011280">
    <property type="protein sequence ID" value="AKC95443.1"/>
    <property type="molecule type" value="Genomic_DNA"/>
</dbReference>
<dbReference type="InterPro" id="IPR050707">
    <property type="entry name" value="HTH_MetabolicPath_Reg"/>
</dbReference>
<dbReference type="SMART" id="SM00346">
    <property type="entry name" value="HTH_ICLR"/>
    <property type="match status" value="1"/>
</dbReference>
<dbReference type="InterPro" id="IPR036388">
    <property type="entry name" value="WH-like_DNA-bd_sf"/>
</dbReference>
<dbReference type="STRING" id="187101.VC03_02670"/>
<dbReference type="SUPFAM" id="SSF46785">
    <property type="entry name" value="Winged helix' DNA-binding domain"/>
    <property type="match status" value="1"/>
</dbReference>
<dbReference type="Pfam" id="PF09339">
    <property type="entry name" value="HTH_IclR"/>
    <property type="match status" value="1"/>
</dbReference>
<name>A0A0E3UUN4_9FUSO</name>
<dbReference type="SUPFAM" id="SSF55781">
    <property type="entry name" value="GAF domain-like"/>
    <property type="match status" value="1"/>
</dbReference>
<proteinExistence type="predicted"/>
<dbReference type="PROSITE" id="PS51077">
    <property type="entry name" value="HTH_ICLR"/>
    <property type="match status" value="1"/>
</dbReference>
<dbReference type="Pfam" id="PF01614">
    <property type="entry name" value="IclR_C"/>
    <property type="match status" value="1"/>
</dbReference>
<dbReference type="InterPro" id="IPR029016">
    <property type="entry name" value="GAF-like_dom_sf"/>
</dbReference>
<feature type="domain" description="IclR-ED" evidence="5">
    <location>
        <begin position="65"/>
        <end position="248"/>
    </location>
</feature>
<reference evidence="6 7" key="1">
    <citation type="journal article" date="2012" name="BMC Genomics">
        <title>Genomic sequence analysis and characterization of Sneathia amnii sp. nov.</title>
        <authorList>
            <consortium name="Vaginal Microbiome Consortium (additional members)"/>
            <person name="Harwich M.D.Jr."/>
            <person name="Serrano M.G."/>
            <person name="Fettweis J.M."/>
            <person name="Alves J.M."/>
            <person name="Reimers M.A."/>
            <person name="Buck G.A."/>
            <person name="Jefferson K.K."/>
        </authorList>
    </citation>
    <scope>NUCLEOTIDE SEQUENCE [LARGE SCALE GENOMIC DNA]</scope>
    <source>
        <strain evidence="6 7">SN35</strain>
    </source>
</reference>
<dbReference type="HOGENOM" id="CLU_062618_5_5_0"/>
<evidence type="ECO:0000256" key="3">
    <source>
        <dbReference type="ARBA" id="ARBA00023163"/>
    </source>
</evidence>
<keyword evidence="3" id="KW-0804">Transcription</keyword>
<dbReference type="PATRIC" id="fig|1069640.6.peg.514"/>
<evidence type="ECO:0008006" key="8">
    <source>
        <dbReference type="Google" id="ProtNLM"/>
    </source>
</evidence>
<evidence type="ECO:0000259" key="5">
    <source>
        <dbReference type="PROSITE" id="PS51078"/>
    </source>
</evidence>
<accession>A0A0E3UUN4</accession>
<dbReference type="PANTHER" id="PTHR30136">
    <property type="entry name" value="HELIX-TURN-HELIX TRANSCRIPTIONAL REGULATOR, ICLR FAMILY"/>
    <property type="match status" value="1"/>
</dbReference>
<dbReference type="KEGG" id="sns:VC03_02670"/>
<sequence>MSSLQSLDRALCILEVVSQQETIGLTKISIKTGLNKATVFRIVKALKENGYIKQLPNKQYALTFKMFRLGNRVVQRFDFITQAKRIITKLANEIEQVIHLVIQDGSQILYIDKYTPLKNGEVMSQTKIGKRAPMYCTASGKAILAYLPEEKIRKIWNDTEIIKYTSRTITNYDTLLQDLKRIRKNGYSTEYEEYKLEVYCIGVPLHTLSGEIVGAISISIPLDDTKGKAYYVEKLKQCKEEISTIIEG</sequence>
<feature type="domain" description="HTH iclR-type" evidence="4">
    <location>
        <begin position="4"/>
        <end position="64"/>
    </location>
</feature>
<dbReference type="PROSITE" id="PS51078">
    <property type="entry name" value="ICLR_ED"/>
    <property type="match status" value="1"/>
</dbReference>
<dbReference type="GO" id="GO:0003677">
    <property type="term" value="F:DNA binding"/>
    <property type="evidence" value="ECO:0007669"/>
    <property type="project" value="UniProtKB-KW"/>
</dbReference>
<dbReference type="Gene3D" id="3.30.450.40">
    <property type="match status" value="1"/>
</dbReference>
<dbReference type="InterPro" id="IPR005471">
    <property type="entry name" value="Tscrpt_reg_IclR_N"/>
</dbReference>
<evidence type="ECO:0000256" key="1">
    <source>
        <dbReference type="ARBA" id="ARBA00023015"/>
    </source>
</evidence>
<dbReference type="InterPro" id="IPR014757">
    <property type="entry name" value="Tscrpt_reg_IclR_C"/>
</dbReference>
<dbReference type="InterPro" id="IPR036390">
    <property type="entry name" value="WH_DNA-bd_sf"/>
</dbReference>
<dbReference type="GO" id="GO:0045892">
    <property type="term" value="P:negative regulation of DNA-templated transcription"/>
    <property type="evidence" value="ECO:0007669"/>
    <property type="project" value="TreeGrafter"/>
</dbReference>
<evidence type="ECO:0000313" key="7">
    <source>
        <dbReference type="Proteomes" id="UP000033103"/>
    </source>
</evidence>
<evidence type="ECO:0000259" key="4">
    <source>
        <dbReference type="PROSITE" id="PS51077"/>
    </source>
</evidence>
<dbReference type="Gene3D" id="1.10.10.10">
    <property type="entry name" value="Winged helix-like DNA-binding domain superfamily/Winged helix DNA-binding domain"/>
    <property type="match status" value="1"/>
</dbReference>
<keyword evidence="7" id="KW-1185">Reference proteome</keyword>
<dbReference type="PANTHER" id="PTHR30136:SF35">
    <property type="entry name" value="HTH-TYPE TRANSCRIPTIONAL REGULATOR RV1719"/>
    <property type="match status" value="1"/>
</dbReference>
<keyword evidence="2" id="KW-0238">DNA-binding</keyword>
<protein>
    <recommendedName>
        <fullName evidence="8">IclR family transcriptional regulator</fullName>
    </recommendedName>
</protein>
<dbReference type="AlphaFoldDB" id="A0A0E3UUN4"/>
<gene>
    <name evidence="6" type="ORF">VC03_02670</name>
</gene>
<evidence type="ECO:0000256" key="2">
    <source>
        <dbReference type="ARBA" id="ARBA00023125"/>
    </source>
</evidence>
<dbReference type="Proteomes" id="UP000033103">
    <property type="component" value="Chromosome"/>
</dbReference>